<gene>
    <name evidence="3" type="ORF">PV11_01221</name>
</gene>
<evidence type="ECO:0000259" key="2">
    <source>
        <dbReference type="Pfam" id="PF20945"/>
    </source>
</evidence>
<reference evidence="3 4" key="1">
    <citation type="submission" date="2015-01" db="EMBL/GenBank/DDBJ databases">
        <title>The Genome Sequence of Exophiala sideris CBS121828.</title>
        <authorList>
            <consortium name="The Broad Institute Genomics Platform"/>
            <person name="Cuomo C."/>
            <person name="de Hoog S."/>
            <person name="Gorbushina A."/>
            <person name="Stielow B."/>
            <person name="Teixiera M."/>
            <person name="Abouelleil A."/>
            <person name="Chapman S.B."/>
            <person name="Priest M."/>
            <person name="Young S.K."/>
            <person name="Wortman J."/>
            <person name="Nusbaum C."/>
            <person name="Birren B."/>
        </authorList>
    </citation>
    <scope>NUCLEOTIDE SEQUENCE [LARGE SCALE GENOMIC DNA]</scope>
    <source>
        <strain evidence="3 4">CBS 121828</strain>
    </source>
</reference>
<feature type="region of interest" description="Disordered" evidence="1">
    <location>
        <begin position="260"/>
        <end position="297"/>
    </location>
</feature>
<feature type="compositionally biased region" description="Basic residues" evidence="1">
    <location>
        <begin position="44"/>
        <end position="53"/>
    </location>
</feature>
<feature type="compositionally biased region" description="Polar residues" evidence="1">
    <location>
        <begin position="312"/>
        <end position="327"/>
    </location>
</feature>
<dbReference type="GO" id="GO:0000172">
    <property type="term" value="C:ribonuclease MRP complex"/>
    <property type="evidence" value="ECO:0007669"/>
    <property type="project" value="InterPro"/>
</dbReference>
<dbReference type="GO" id="GO:0000466">
    <property type="term" value="P:maturation of 5.8S rRNA from tricistronic rRNA transcript (SSU-rRNA, 5.8S rRNA, LSU-rRNA)"/>
    <property type="evidence" value="ECO:0007669"/>
    <property type="project" value="TreeGrafter"/>
</dbReference>
<feature type="compositionally biased region" description="Polar residues" evidence="1">
    <location>
        <begin position="217"/>
        <end position="242"/>
    </location>
</feature>
<protein>
    <recommendedName>
        <fullName evidence="2">RNase MRP protein 1 RNA binding domain-containing protein</fullName>
    </recommendedName>
</protein>
<proteinExistence type="predicted"/>
<dbReference type="GO" id="GO:0042134">
    <property type="term" value="F:rRNA primary transcript binding"/>
    <property type="evidence" value="ECO:0007669"/>
    <property type="project" value="InterPro"/>
</dbReference>
<feature type="compositionally biased region" description="Low complexity" evidence="1">
    <location>
        <begin position="56"/>
        <end position="69"/>
    </location>
</feature>
<feature type="region of interest" description="Disordered" evidence="1">
    <location>
        <begin position="1"/>
        <end position="79"/>
    </location>
</feature>
<feature type="region of interest" description="Disordered" evidence="1">
    <location>
        <begin position="216"/>
        <end position="246"/>
    </location>
</feature>
<dbReference type="EMBL" id="KN846951">
    <property type="protein sequence ID" value="KIV85536.1"/>
    <property type="molecule type" value="Genomic_DNA"/>
</dbReference>
<sequence>MTNRSVMDSSRHKDSHNRVSKTRLTSTRSRKHIRPNPPRDSRPRHPHGIRKRDTKSSSSIKSAASTIDSGASTPSSELSHKLRSIKALLDKIWVRNKNQHRTQTWWKSLGMLRKAVTTLVAFNDEENHLRQQPGAGPPRTMDASQVRKRFEQESQSRRDRDIWNEWIRETLLPRAYLGFTGLIADTQFAHLGVVLVGILADVMSVVGAPTALKDEQTSILQSGSKSKPTSLKATSLRVTGPQSGELVERMYDSDDMGEVVERKDAHDGTTANVDDTRSTKAAESLPHKASPHADDGVTADEIDQDMHIEDTPATTPSASKDVSTIPTLKSRPTDSFSTRKSSKAPPAKSTSSKSIKDKTKKKGKKNAIDDLFAGLV</sequence>
<dbReference type="PANTHER" id="PTHR37792:SF1">
    <property type="entry name" value="RIBONUCLEASE MRP PROTEIN SUBUNIT RMP1"/>
    <property type="match status" value="1"/>
</dbReference>
<evidence type="ECO:0000256" key="1">
    <source>
        <dbReference type="SAM" id="MobiDB-lite"/>
    </source>
</evidence>
<evidence type="ECO:0000313" key="3">
    <source>
        <dbReference type="EMBL" id="KIV85536.1"/>
    </source>
</evidence>
<feature type="compositionally biased region" description="Low complexity" evidence="1">
    <location>
        <begin position="343"/>
        <end position="353"/>
    </location>
</feature>
<feature type="region of interest" description="Disordered" evidence="1">
    <location>
        <begin position="309"/>
        <end position="376"/>
    </location>
</feature>
<dbReference type="Proteomes" id="UP000053599">
    <property type="component" value="Unassembled WGS sequence"/>
</dbReference>
<dbReference type="InterPro" id="IPR047204">
    <property type="entry name" value="RMP1_RBD"/>
</dbReference>
<dbReference type="Pfam" id="PF20945">
    <property type="entry name" value="RMP1"/>
    <property type="match status" value="1"/>
</dbReference>
<feature type="domain" description="RNase MRP protein 1 RNA binding" evidence="2">
    <location>
        <begin position="88"/>
        <end position="200"/>
    </location>
</feature>
<dbReference type="HOGENOM" id="CLU_031977_2_0_1"/>
<dbReference type="OrthoDB" id="5414547at2759"/>
<name>A0A0D1XCH7_9EURO</name>
<dbReference type="STRING" id="1016849.A0A0D1XCH7"/>
<dbReference type="PANTHER" id="PTHR37792">
    <property type="entry name" value="RIBONUCLEASE MRP PROTEIN SUBUNIT RMP1"/>
    <property type="match status" value="1"/>
</dbReference>
<dbReference type="AlphaFoldDB" id="A0A0D1XCH7"/>
<dbReference type="CDD" id="cd22573">
    <property type="entry name" value="RMP1_RBD"/>
    <property type="match status" value="1"/>
</dbReference>
<evidence type="ECO:0000313" key="4">
    <source>
        <dbReference type="Proteomes" id="UP000053599"/>
    </source>
</evidence>
<dbReference type="InterPro" id="IPR047205">
    <property type="entry name" value="RMP1"/>
</dbReference>
<accession>A0A0D1XCH7</accession>
<organism evidence="3 4">
    <name type="scientific">Exophiala sideris</name>
    <dbReference type="NCBI Taxonomy" id="1016849"/>
    <lineage>
        <taxon>Eukaryota</taxon>
        <taxon>Fungi</taxon>
        <taxon>Dikarya</taxon>
        <taxon>Ascomycota</taxon>
        <taxon>Pezizomycotina</taxon>
        <taxon>Eurotiomycetes</taxon>
        <taxon>Chaetothyriomycetidae</taxon>
        <taxon>Chaetothyriales</taxon>
        <taxon>Herpotrichiellaceae</taxon>
        <taxon>Exophiala</taxon>
    </lineage>
</organism>
<dbReference type="GO" id="GO:0000294">
    <property type="term" value="P:nuclear-transcribed mRNA catabolic process, RNase MRP-dependent"/>
    <property type="evidence" value="ECO:0007669"/>
    <property type="project" value="TreeGrafter"/>
</dbReference>